<feature type="transmembrane region" description="Helical" evidence="5">
    <location>
        <begin position="39"/>
        <end position="57"/>
    </location>
</feature>
<gene>
    <name evidence="8" type="ORF">DW021_06640</name>
    <name evidence="9" type="ORF">EAI82_09395</name>
    <name evidence="7" type="ORF">ERS852394_00661</name>
</gene>
<evidence type="ECO:0000313" key="9">
    <source>
        <dbReference type="EMBL" id="RYT66752.1"/>
    </source>
</evidence>
<evidence type="ECO:0000313" key="12">
    <source>
        <dbReference type="Proteomes" id="UP000293506"/>
    </source>
</evidence>
<dbReference type="GO" id="GO:0016020">
    <property type="term" value="C:membrane"/>
    <property type="evidence" value="ECO:0007669"/>
    <property type="project" value="UniProtKB-SubCell"/>
</dbReference>
<reference evidence="9 12" key="3">
    <citation type="journal article" date="2019" name="Science, e1252229">
        <title>Invertible promoters mediate bacterial phase variation, antibiotic resistance, and host adaptation in the gut.</title>
        <authorList>
            <person name="Jiang X."/>
            <person name="Hall A.B."/>
            <person name="Arthur T.D."/>
            <person name="Plichta D.R."/>
            <person name="Covington C.T."/>
            <person name="Poyet M."/>
            <person name="Crothers J."/>
            <person name="Moses P.L."/>
            <person name="Tolonen A.C."/>
            <person name="Vlamakis H."/>
            <person name="Alm E.J."/>
            <person name="Xavier R.J."/>
        </authorList>
    </citation>
    <scope>NUCLEOTIDE SEQUENCE [LARGE SCALE GENOMIC DNA]</scope>
    <source>
        <strain evidence="9">Af_0058</strain>
        <strain evidence="12">af_0058</strain>
    </source>
</reference>
<feature type="transmembrane region" description="Helical" evidence="5">
    <location>
        <begin position="69"/>
        <end position="91"/>
    </location>
</feature>
<reference evidence="8 11" key="2">
    <citation type="submission" date="2018-08" db="EMBL/GenBank/DDBJ databases">
        <title>A genome reference for cultivated species of the human gut microbiota.</title>
        <authorList>
            <person name="Zou Y."/>
            <person name="Xue W."/>
            <person name="Luo G."/>
        </authorList>
    </citation>
    <scope>NUCLEOTIDE SEQUENCE [LARGE SCALE GENOMIC DNA]</scope>
    <source>
        <strain evidence="8 11">AF37-6AC</strain>
    </source>
</reference>
<dbReference type="EMBL" id="CYZD01000002">
    <property type="protein sequence ID" value="CUN65170.1"/>
    <property type="molecule type" value="Genomic_DNA"/>
</dbReference>
<dbReference type="Proteomes" id="UP000293506">
    <property type="component" value="Unassembled WGS sequence"/>
</dbReference>
<evidence type="ECO:0000313" key="10">
    <source>
        <dbReference type="Proteomes" id="UP000095409"/>
    </source>
</evidence>
<evidence type="ECO:0000256" key="3">
    <source>
        <dbReference type="ARBA" id="ARBA00022989"/>
    </source>
</evidence>
<reference evidence="7 10" key="1">
    <citation type="submission" date="2015-09" db="EMBL/GenBank/DDBJ databases">
        <authorList>
            <consortium name="Pathogen Informatics"/>
        </authorList>
    </citation>
    <scope>NUCLEOTIDE SEQUENCE [LARGE SCALE GENOMIC DNA]</scope>
    <source>
        <strain evidence="7 10">2789STDY5608837</strain>
    </source>
</reference>
<dbReference type="AlphaFoldDB" id="A0A173YNL8"/>
<evidence type="ECO:0000256" key="2">
    <source>
        <dbReference type="ARBA" id="ARBA00022692"/>
    </source>
</evidence>
<evidence type="ECO:0000313" key="7">
    <source>
        <dbReference type="EMBL" id="CUN65170.1"/>
    </source>
</evidence>
<proteinExistence type="predicted"/>
<dbReference type="Pfam" id="PF04932">
    <property type="entry name" value="Wzy_C"/>
    <property type="match status" value="1"/>
</dbReference>
<evidence type="ECO:0000313" key="11">
    <source>
        <dbReference type="Proteomes" id="UP000285897"/>
    </source>
</evidence>
<dbReference type="EMBL" id="RCXQ01000007">
    <property type="protein sequence ID" value="RYT66752.1"/>
    <property type="molecule type" value="Genomic_DNA"/>
</dbReference>
<keyword evidence="7" id="KW-0436">Ligase</keyword>
<dbReference type="Proteomes" id="UP000095409">
    <property type="component" value="Unassembled WGS sequence"/>
</dbReference>
<keyword evidence="4 5" id="KW-0472">Membrane</keyword>
<feature type="transmembrane region" description="Helical" evidence="5">
    <location>
        <begin position="373"/>
        <end position="389"/>
    </location>
</feature>
<feature type="transmembrane region" description="Helical" evidence="5">
    <location>
        <begin position="12"/>
        <end position="33"/>
    </location>
</feature>
<evidence type="ECO:0000259" key="6">
    <source>
        <dbReference type="Pfam" id="PF04932"/>
    </source>
</evidence>
<dbReference type="RefSeq" id="WP_055065659.1">
    <property type="nucleotide sequence ID" value="NZ_CYZD01000002.1"/>
</dbReference>
<dbReference type="EMBL" id="QROS01000003">
    <property type="protein sequence ID" value="RHL48996.1"/>
    <property type="molecule type" value="Genomic_DNA"/>
</dbReference>
<organism evidence="7 10">
    <name type="scientific">Blautia obeum</name>
    <dbReference type="NCBI Taxonomy" id="40520"/>
    <lineage>
        <taxon>Bacteria</taxon>
        <taxon>Bacillati</taxon>
        <taxon>Bacillota</taxon>
        <taxon>Clostridia</taxon>
        <taxon>Lachnospirales</taxon>
        <taxon>Lachnospiraceae</taxon>
        <taxon>Blautia</taxon>
    </lineage>
</organism>
<dbReference type="GO" id="GO:0016874">
    <property type="term" value="F:ligase activity"/>
    <property type="evidence" value="ECO:0007669"/>
    <property type="project" value="UniProtKB-KW"/>
</dbReference>
<accession>A0A173YNL8</accession>
<feature type="transmembrane region" description="Helical" evidence="5">
    <location>
        <begin position="128"/>
        <end position="148"/>
    </location>
</feature>
<dbReference type="Proteomes" id="UP000285897">
    <property type="component" value="Unassembled WGS sequence"/>
</dbReference>
<evidence type="ECO:0000313" key="8">
    <source>
        <dbReference type="EMBL" id="RHL48996.1"/>
    </source>
</evidence>
<comment type="subcellular location">
    <subcellularLocation>
        <location evidence="1">Membrane</location>
        <topology evidence="1">Multi-pass membrane protein</topology>
    </subcellularLocation>
</comment>
<protein>
    <submittedName>
        <fullName evidence="7">O-Antigen ligase</fullName>
    </submittedName>
</protein>
<feature type="transmembrane region" description="Helical" evidence="5">
    <location>
        <begin position="232"/>
        <end position="256"/>
    </location>
</feature>
<dbReference type="InterPro" id="IPR007016">
    <property type="entry name" value="O-antigen_ligase-rel_domated"/>
</dbReference>
<feature type="transmembrane region" description="Helical" evidence="5">
    <location>
        <begin position="319"/>
        <end position="339"/>
    </location>
</feature>
<evidence type="ECO:0000256" key="1">
    <source>
        <dbReference type="ARBA" id="ARBA00004141"/>
    </source>
</evidence>
<feature type="transmembrane region" description="Helical" evidence="5">
    <location>
        <begin position="351"/>
        <end position="367"/>
    </location>
</feature>
<keyword evidence="3 5" id="KW-1133">Transmembrane helix</keyword>
<evidence type="ECO:0000256" key="4">
    <source>
        <dbReference type="ARBA" id="ARBA00023136"/>
    </source>
</evidence>
<feature type="transmembrane region" description="Helical" evidence="5">
    <location>
        <begin position="103"/>
        <end position="121"/>
    </location>
</feature>
<feature type="domain" description="O-antigen ligase-related" evidence="6">
    <location>
        <begin position="188"/>
        <end position="329"/>
    </location>
</feature>
<evidence type="ECO:0000256" key="5">
    <source>
        <dbReference type="SAM" id="Phobius"/>
    </source>
</evidence>
<keyword evidence="2 5" id="KW-0812">Transmembrane</keyword>
<name>A0A173YNL8_9FIRM</name>
<sequence length="392" mass="44750">MNKKIVISQKNVWKVLFFFCAIVALNVPGSIFYNDYSENLIVIFGVIEIAITGLICIKSSKLNSLLATGIAEFVTPFFVVTVVSCVSAAVIHQTSNVGDITQSFIRAIQIAAVFIIAYNAVKKFGKISLDILLIAGCISYATVILRVISGESDVSHLESHGFIETTGLLFIYYCLSKSYSVSQKFVRCLLCAAILLLGGKRVAWLGIAWSLFVYFLFFKIKERKDRIIKITMISYFVVAFIYLILIKNGYFSLILARLGVADNMRLSFWNFFRDSYELSPFYLGRGIQYTDNRMILSSTKGALRITNNVGIHNDILRTYIGWGCIPFLYYYYNLFVLNLKKIKRRFNNANIWLYFAIVSYCFVNYMVDYMITYIPFNLCLFTIGLLINIEKQ</sequence>
<feature type="transmembrane region" description="Helical" evidence="5">
    <location>
        <begin position="202"/>
        <end position="220"/>
    </location>
</feature>